<dbReference type="InterPro" id="IPR036388">
    <property type="entry name" value="WH-like_DNA-bd_sf"/>
</dbReference>
<comment type="subcellular location">
    <subcellularLocation>
        <location evidence="1 5">Cytoplasm</location>
    </subcellularLocation>
</comment>
<evidence type="ECO:0000313" key="7">
    <source>
        <dbReference type="EMBL" id="MBC3807800.1"/>
    </source>
</evidence>
<dbReference type="RefSeq" id="WP_186922878.1">
    <property type="nucleotide sequence ID" value="NZ_JACOFW010000010.1"/>
</dbReference>
<evidence type="ECO:0000256" key="2">
    <source>
        <dbReference type="ARBA" id="ARBA00009695"/>
    </source>
</evidence>
<sequence length="152" mass="17788">MIRPKLSIKARALRYLSMREHSRVELARKLSPYVEADDELNALLNWLEESKFLSDQRFSEALVHKRQARFGNQKILAELQSHNLSKDDLSNIKDELQESEMQRAVDVLWRKFAAPPVDHHEKSKQMHFLAQRGFSSRAISYALRQSRDDIGE</sequence>
<organism evidence="7 8">
    <name type="scientific">Undibacterium seohonense</name>
    <dbReference type="NCBI Taxonomy" id="1344950"/>
    <lineage>
        <taxon>Bacteria</taxon>
        <taxon>Pseudomonadati</taxon>
        <taxon>Pseudomonadota</taxon>
        <taxon>Betaproteobacteria</taxon>
        <taxon>Burkholderiales</taxon>
        <taxon>Oxalobacteraceae</taxon>
        <taxon>Undibacterium</taxon>
    </lineage>
</organism>
<evidence type="ECO:0000256" key="3">
    <source>
        <dbReference type="ARBA" id="ARBA00018111"/>
    </source>
</evidence>
<name>A0ABR6X4D5_9BURK</name>
<keyword evidence="8" id="KW-1185">Reference proteome</keyword>
<keyword evidence="4 5" id="KW-0963">Cytoplasm</keyword>
<feature type="domain" description="RecX third three-helical" evidence="6">
    <location>
        <begin position="98"/>
        <end position="143"/>
    </location>
</feature>
<dbReference type="Gene3D" id="1.10.10.10">
    <property type="entry name" value="Winged helix-like DNA-binding domain superfamily/Winged helix DNA-binding domain"/>
    <property type="match status" value="2"/>
</dbReference>
<dbReference type="InterPro" id="IPR053925">
    <property type="entry name" value="RecX_HTH_3rd"/>
</dbReference>
<accession>A0ABR6X4D5</accession>
<dbReference type="PANTHER" id="PTHR33602:SF1">
    <property type="entry name" value="REGULATORY PROTEIN RECX FAMILY PROTEIN"/>
    <property type="match status" value="1"/>
</dbReference>
<dbReference type="PANTHER" id="PTHR33602">
    <property type="entry name" value="REGULATORY PROTEIN RECX FAMILY PROTEIN"/>
    <property type="match status" value="1"/>
</dbReference>
<dbReference type="Pfam" id="PF21981">
    <property type="entry name" value="RecX_HTH3"/>
    <property type="match status" value="1"/>
</dbReference>
<dbReference type="InterPro" id="IPR003783">
    <property type="entry name" value="Regulatory_RecX"/>
</dbReference>
<evidence type="ECO:0000256" key="5">
    <source>
        <dbReference type="HAMAP-Rule" id="MF_01114"/>
    </source>
</evidence>
<protein>
    <recommendedName>
        <fullName evidence="3 5">Regulatory protein RecX</fullName>
    </recommendedName>
</protein>
<gene>
    <name evidence="5 7" type="primary">recX</name>
    <name evidence="7" type="ORF">H8K52_10640</name>
</gene>
<evidence type="ECO:0000259" key="6">
    <source>
        <dbReference type="Pfam" id="PF21981"/>
    </source>
</evidence>
<dbReference type="EMBL" id="JACOFW010000010">
    <property type="protein sequence ID" value="MBC3807800.1"/>
    <property type="molecule type" value="Genomic_DNA"/>
</dbReference>
<comment type="similarity">
    <text evidence="2 5">Belongs to the RecX family.</text>
</comment>
<evidence type="ECO:0000256" key="1">
    <source>
        <dbReference type="ARBA" id="ARBA00004496"/>
    </source>
</evidence>
<dbReference type="HAMAP" id="MF_01114">
    <property type="entry name" value="RecX"/>
    <property type="match status" value="1"/>
</dbReference>
<reference evidence="7 8" key="1">
    <citation type="submission" date="2020-08" db="EMBL/GenBank/DDBJ databases">
        <title>Novel species isolated from subtropical streams in China.</title>
        <authorList>
            <person name="Lu H."/>
        </authorList>
    </citation>
    <scope>NUCLEOTIDE SEQUENCE [LARGE SCALE GENOMIC DNA]</scope>
    <source>
        <strain evidence="7 8">KACC 16656</strain>
    </source>
</reference>
<proteinExistence type="inferred from homology"/>
<dbReference type="NCBIfam" id="NF001055">
    <property type="entry name" value="PRK00117.2-5"/>
    <property type="match status" value="1"/>
</dbReference>
<dbReference type="Proteomes" id="UP000648257">
    <property type="component" value="Unassembled WGS sequence"/>
</dbReference>
<comment type="caution">
    <text evidence="7">The sequence shown here is derived from an EMBL/GenBank/DDBJ whole genome shotgun (WGS) entry which is preliminary data.</text>
</comment>
<evidence type="ECO:0000313" key="8">
    <source>
        <dbReference type="Proteomes" id="UP000648257"/>
    </source>
</evidence>
<evidence type="ECO:0000256" key="4">
    <source>
        <dbReference type="ARBA" id="ARBA00022490"/>
    </source>
</evidence>
<comment type="function">
    <text evidence="5">Modulates RecA activity.</text>
</comment>